<dbReference type="EMBL" id="JAQOUE010000001">
    <property type="protein sequence ID" value="MDT7043131.1"/>
    <property type="molecule type" value="Genomic_DNA"/>
</dbReference>
<feature type="modified residue" description="4-aspartylphosphate" evidence="1">
    <location>
        <position position="69"/>
    </location>
</feature>
<dbReference type="InterPro" id="IPR001789">
    <property type="entry name" value="Sig_transdc_resp-reg_receiver"/>
</dbReference>
<proteinExistence type="predicted"/>
<dbReference type="SMART" id="SM00448">
    <property type="entry name" value="REC"/>
    <property type="match status" value="1"/>
</dbReference>
<accession>A0ABU3K9R8</accession>
<gene>
    <name evidence="3" type="ORF">PPG34_12290</name>
</gene>
<feature type="domain" description="Response regulatory" evidence="2">
    <location>
        <begin position="8"/>
        <end position="136"/>
    </location>
</feature>
<dbReference type="CDD" id="cd17557">
    <property type="entry name" value="REC_Rcp-like"/>
    <property type="match status" value="1"/>
</dbReference>
<comment type="caution">
    <text evidence="3">The sequence shown here is derived from an EMBL/GenBank/DDBJ whole genome shotgun (WGS) entry which is preliminary data.</text>
</comment>
<evidence type="ECO:0000256" key="1">
    <source>
        <dbReference type="PROSITE-ProRule" id="PRU00169"/>
    </source>
</evidence>
<dbReference type="SUPFAM" id="SSF52172">
    <property type="entry name" value="CheY-like"/>
    <property type="match status" value="1"/>
</dbReference>
<evidence type="ECO:0000313" key="3">
    <source>
        <dbReference type="EMBL" id="MDT7043131.1"/>
    </source>
</evidence>
<dbReference type="Pfam" id="PF00072">
    <property type="entry name" value="Response_reg"/>
    <property type="match status" value="1"/>
</dbReference>
<keyword evidence="1" id="KW-0597">Phosphoprotein</keyword>
<reference evidence="3 4" key="1">
    <citation type="journal article" date="2023" name="ISME J.">
        <title>Cultivation and genomic characterization of novel and ubiquitous marine nitrite-oxidizing bacteria from the Nitrospirales.</title>
        <authorList>
            <person name="Mueller A.J."/>
            <person name="Daebeler A."/>
            <person name="Herbold C.W."/>
            <person name="Kirkegaard R.H."/>
            <person name="Daims H."/>
        </authorList>
    </citation>
    <scope>NUCLEOTIDE SEQUENCE [LARGE SCALE GENOMIC DNA]</scope>
    <source>
        <strain evidence="3 4">EB</strain>
    </source>
</reference>
<sequence>MSLLVSQPILLVEDSPEDYEITQRSLKSAGFSNRIQHCTDGDEALEYLVQCKTFEGNEAALYPGIILLDLNLPGTDGREVLAEIKADEVFTLIPVVVLSTSKDDRDIEACYALGANGYISKSLSAKEFLQAMIRLKEEWLDLGFSQKVGELP</sequence>
<evidence type="ECO:0000313" key="4">
    <source>
        <dbReference type="Proteomes" id="UP001250932"/>
    </source>
</evidence>
<dbReference type="PANTHER" id="PTHR44520">
    <property type="entry name" value="RESPONSE REGULATOR RCP1-RELATED"/>
    <property type="match status" value="1"/>
</dbReference>
<organism evidence="3 4">
    <name type="scientific">Candidatus Nitronereus thalassa</name>
    <dbReference type="NCBI Taxonomy" id="3020898"/>
    <lineage>
        <taxon>Bacteria</taxon>
        <taxon>Pseudomonadati</taxon>
        <taxon>Nitrospirota</taxon>
        <taxon>Nitrospiria</taxon>
        <taxon>Nitrospirales</taxon>
        <taxon>Nitrospiraceae</taxon>
        <taxon>Candidatus Nitronereus</taxon>
    </lineage>
</organism>
<dbReference type="Gene3D" id="3.40.50.2300">
    <property type="match status" value="1"/>
</dbReference>
<dbReference type="Proteomes" id="UP001250932">
    <property type="component" value="Unassembled WGS sequence"/>
</dbReference>
<evidence type="ECO:0000259" key="2">
    <source>
        <dbReference type="PROSITE" id="PS50110"/>
    </source>
</evidence>
<dbReference type="PANTHER" id="PTHR44520:SF2">
    <property type="entry name" value="RESPONSE REGULATOR RCP1"/>
    <property type="match status" value="1"/>
</dbReference>
<dbReference type="InterPro" id="IPR011006">
    <property type="entry name" value="CheY-like_superfamily"/>
</dbReference>
<keyword evidence="4" id="KW-1185">Reference proteome</keyword>
<name>A0ABU3K9R8_9BACT</name>
<dbReference type="RefSeq" id="WP_313833627.1">
    <property type="nucleotide sequence ID" value="NZ_JAQOUE010000001.1"/>
</dbReference>
<dbReference type="PROSITE" id="PS50110">
    <property type="entry name" value="RESPONSE_REGULATORY"/>
    <property type="match status" value="1"/>
</dbReference>
<dbReference type="InterPro" id="IPR052893">
    <property type="entry name" value="TCS_response_regulator"/>
</dbReference>
<protein>
    <submittedName>
        <fullName evidence="3">Response regulator</fullName>
    </submittedName>
</protein>